<dbReference type="Pfam" id="PF04041">
    <property type="entry name" value="Glyco_hydro_130"/>
    <property type="match status" value="1"/>
</dbReference>
<dbReference type="Gene3D" id="2.115.10.20">
    <property type="entry name" value="Glycosyl hydrolase domain, family 43"/>
    <property type="match status" value="1"/>
</dbReference>
<evidence type="ECO:0000256" key="3">
    <source>
        <dbReference type="ARBA" id="ARBA00024356"/>
    </source>
</evidence>
<dbReference type="GO" id="GO:0016787">
    <property type="term" value="F:hydrolase activity"/>
    <property type="evidence" value="ECO:0007669"/>
    <property type="project" value="UniProtKB-KW"/>
</dbReference>
<protein>
    <submittedName>
        <fullName evidence="4">Predicted glycosyl hydrolase, GH43/DUF377 family</fullName>
    </submittedName>
</protein>
<keyword evidence="1" id="KW-0328">Glycosyltransferase</keyword>
<reference evidence="4 5" key="1">
    <citation type="submission" date="2016-10" db="EMBL/GenBank/DDBJ databases">
        <authorList>
            <person name="de Groot N.N."/>
        </authorList>
    </citation>
    <scope>NUCLEOTIDE SEQUENCE [LARGE SCALE GENOMIC DNA]</scope>
    <source>
        <strain evidence="4 5">CGMCC 1.9156</strain>
    </source>
</reference>
<proteinExistence type="inferred from homology"/>
<keyword evidence="2" id="KW-0808">Transferase</keyword>
<gene>
    <name evidence="4" type="ORF">SAMN05216283_105170</name>
</gene>
<dbReference type="CDD" id="cd18610">
    <property type="entry name" value="GH130_BT3780-like"/>
    <property type="match status" value="1"/>
</dbReference>
<dbReference type="PANTHER" id="PTHR34106">
    <property type="entry name" value="GLYCOSIDASE"/>
    <property type="match status" value="1"/>
</dbReference>
<accession>A0A1I2I7S9</accession>
<evidence type="ECO:0000313" key="4">
    <source>
        <dbReference type="EMBL" id="SFF38332.1"/>
    </source>
</evidence>
<dbReference type="InterPro" id="IPR007184">
    <property type="entry name" value="Mannoside_phosphorylase"/>
</dbReference>
<evidence type="ECO:0000256" key="1">
    <source>
        <dbReference type="ARBA" id="ARBA00022676"/>
    </source>
</evidence>
<dbReference type="SUPFAM" id="SSF75005">
    <property type="entry name" value="Arabinanase/levansucrase/invertase"/>
    <property type="match status" value="1"/>
</dbReference>
<dbReference type="Proteomes" id="UP000198964">
    <property type="component" value="Unassembled WGS sequence"/>
</dbReference>
<evidence type="ECO:0000256" key="2">
    <source>
        <dbReference type="ARBA" id="ARBA00022679"/>
    </source>
</evidence>
<keyword evidence="4" id="KW-0378">Hydrolase</keyword>
<dbReference type="RefSeq" id="WP_093920077.1">
    <property type="nucleotide sequence ID" value="NZ_FONW01000005.1"/>
</dbReference>
<evidence type="ECO:0000313" key="5">
    <source>
        <dbReference type="Proteomes" id="UP000198964"/>
    </source>
</evidence>
<name>A0A1I2I7S9_9BACT</name>
<organism evidence="4 5">
    <name type="scientific">Sunxiuqinia elliptica</name>
    <dbReference type="NCBI Taxonomy" id="655355"/>
    <lineage>
        <taxon>Bacteria</taxon>
        <taxon>Pseudomonadati</taxon>
        <taxon>Bacteroidota</taxon>
        <taxon>Bacteroidia</taxon>
        <taxon>Marinilabiliales</taxon>
        <taxon>Prolixibacteraceae</taxon>
        <taxon>Sunxiuqinia</taxon>
    </lineage>
</organism>
<comment type="similarity">
    <text evidence="3">Belongs to the glycosyl hydrolase 130 family.</text>
</comment>
<dbReference type="AlphaFoldDB" id="A0A1I2I7S9"/>
<dbReference type="PANTHER" id="PTHR34106:SF5">
    <property type="entry name" value="GLYCOSIDASE"/>
    <property type="match status" value="1"/>
</dbReference>
<dbReference type="STRING" id="655355.SAMN05216283_105170"/>
<sequence length="381" mass="43493">MKFRIVFILIAVVFLFTRCNQRVTPQKTAFLVPFTKNVNVNPCLLPSDSLQFFCPVRQEMVNWEEKDVFNPASAVKGDTVFLLYRAEDTVGKYHGTSRIGLAYSLDGYHFHKREEPVLFPDNDEFKRYEWEGGCEDPRLVEDDQGTYYLTYTAYDGDKARLFIASSRDLRNWTKHGSVFGKAGDEYVAMWSKAGSIVCKEADGRMVATKINGKYWMYWGESNIYMATSDNLIDWEPILETDPQKMELDTMRKYTTAFKSVFSTRHGKFDSELVEPGPPAILTEEGILFIYNSKNSPEYGDKQLAPGTYAAGQVLIDKDDPTKVLGRMDDWFITPDQPFEITGQVNNVCFVEGLVHFKDKWLLYYGTADSKIAVAESSSSIK</sequence>
<keyword evidence="5" id="KW-1185">Reference proteome</keyword>
<dbReference type="InterPro" id="IPR023296">
    <property type="entry name" value="Glyco_hydro_beta-prop_sf"/>
</dbReference>
<dbReference type="PIRSF" id="PIRSF016202">
    <property type="entry name" value="PH1107"/>
    <property type="match status" value="1"/>
</dbReference>
<dbReference type="GO" id="GO:0016757">
    <property type="term" value="F:glycosyltransferase activity"/>
    <property type="evidence" value="ECO:0007669"/>
    <property type="project" value="UniProtKB-KW"/>
</dbReference>
<dbReference type="EMBL" id="FONW01000005">
    <property type="protein sequence ID" value="SFF38332.1"/>
    <property type="molecule type" value="Genomic_DNA"/>
</dbReference>